<sequence>MDNDEYIFTPPPPPPPPSSGTKHTVEQSTKKTAVRPGPYDRPDVGDEQAQISPAILEAAADVEKWIAERKKNWPTAKRIAEKKEEQGAKANEEDQKQEQTKPTTSKVPCKWYNQGRCLSGANCKFLHQKVYKRFEPPGQKSLYKRLVQNDLDHEDNKVLDFIVYLKENGHLE</sequence>
<evidence type="ECO:0000313" key="7">
    <source>
        <dbReference type="EMBL" id="CDP35056.1"/>
    </source>
</evidence>
<dbReference type="AlphaFoldDB" id="A0A060T790"/>
<evidence type="ECO:0000256" key="2">
    <source>
        <dbReference type="ARBA" id="ARBA00022771"/>
    </source>
</evidence>
<dbReference type="InterPro" id="IPR019496">
    <property type="entry name" value="NUFIP1_cons_dom"/>
</dbReference>
<keyword evidence="2 4" id="KW-0863">Zinc-finger</keyword>
<feature type="compositionally biased region" description="Pro residues" evidence="5">
    <location>
        <begin position="9"/>
        <end position="18"/>
    </location>
</feature>
<accession>A0A060T790</accession>
<reference evidence="7" key="2">
    <citation type="submission" date="2014-06" db="EMBL/GenBank/DDBJ databases">
        <title>The complete genome of Blastobotrys (Arxula) adeninivorans LS3 - a yeast of biotechnological interest.</title>
        <authorList>
            <person name="Kunze G."/>
            <person name="Gaillardin C."/>
            <person name="Czernicka M."/>
            <person name="Durrens P."/>
            <person name="Martin T."/>
            <person name="Boer E."/>
            <person name="Gabaldon T."/>
            <person name="Cruz J."/>
            <person name="Talla E."/>
            <person name="Marck C."/>
            <person name="Goffeau A."/>
            <person name="Barbe V."/>
            <person name="Baret P."/>
            <person name="Baronian K."/>
            <person name="Beier S."/>
            <person name="Bleykasten C."/>
            <person name="Bode R."/>
            <person name="Casaregola S."/>
            <person name="Despons L."/>
            <person name="Fairhead C."/>
            <person name="Giersberg M."/>
            <person name="Gierski P."/>
            <person name="Hahnel U."/>
            <person name="Hartmann A."/>
            <person name="Jankowska D."/>
            <person name="Jubin C."/>
            <person name="Jung P."/>
            <person name="Lafontaine I."/>
            <person name="Leh-Louis V."/>
            <person name="Lemaire M."/>
            <person name="Marcet-Houben M."/>
            <person name="Mascher M."/>
            <person name="Morel G."/>
            <person name="Richard G.-F."/>
            <person name="Riechen J."/>
            <person name="Sacerdot C."/>
            <person name="Sarkar A."/>
            <person name="Savel G."/>
            <person name="Schacherer J."/>
            <person name="Sherman D."/>
            <person name="Straub M.-L."/>
            <person name="Stein N."/>
            <person name="Thierry A."/>
            <person name="Trautwein-Schult A."/>
            <person name="Westhof E."/>
            <person name="Worch S."/>
            <person name="Dujon B."/>
            <person name="Souciet J.-L."/>
            <person name="Wincker P."/>
            <person name="Scholz U."/>
            <person name="Neuveglise N."/>
        </authorList>
    </citation>
    <scope>NUCLEOTIDE SEQUENCE</scope>
    <source>
        <strain evidence="7">LS3</strain>
    </source>
</reference>
<protein>
    <submittedName>
        <fullName evidence="7">ARAD1C26620p</fullName>
    </submittedName>
</protein>
<dbReference type="Pfam" id="PF10453">
    <property type="entry name" value="NUFIP1"/>
    <property type="match status" value="1"/>
</dbReference>
<keyword evidence="3 4" id="KW-0862">Zinc</keyword>
<feature type="region of interest" description="Disordered" evidence="5">
    <location>
        <begin position="1"/>
        <end position="52"/>
    </location>
</feature>
<dbReference type="InterPro" id="IPR036855">
    <property type="entry name" value="Znf_CCCH_sf"/>
</dbReference>
<evidence type="ECO:0000256" key="4">
    <source>
        <dbReference type="PROSITE-ProRule" id="PRU00723"/>
    </source>
</evidence>
<name>A0A060T790_BLAAD</name>
<dbReference type="GO" id="GO:0008270">
    <property type="term" value="F:zinc ion binding"/>
    <property type="evidence" value="ECO:0007669"/>
    <property type="project" value="UniProtKB-KW"/>
</dbReference>
<feature type="region of interest" description="Disordered" evidence="5">
    <location>
        <begin position="73"/>
        <end position="106"/>
    </location>
</feature>
<dbReference type="PROSITE" id="PS50103">
    <property type="entry name" value="ZF_C3H1"/>
    <property type="match status" value="1"/>
</dbReference>
<evidence type="ECO:0000256" key="5">
    <source>
        <dbReference type="SAM" id="MobiDB-lite"/>
    </source>
</evidence>
<reference evidence="7" key="1">
    <citation type="submission" date="2014-02" db="EMBL/GenBank/DDBJ databases">
        <authorList>
            <person name="Genoscope - CEA"/>
        </authorList>
    </citation>
    <scope>NUCLEOTIDE SEQUENCE</scope>
    <source>
        <strain evidence="7">LS3</strain>
    </source>
</reference>
<dbReference type="SMART" id="SM00356">
    <property type="entry name" value="ZnF_C3H1"/>
    <property type="match status" value="1"/>
</dbReference>
<dbReference type="PhylomeDB" id="A0A060T790"/>
<evidence type="ECO:0000256" key="1">
    <source>
        <dbReference type="ARBA" id="ARBA00022723"/>
    </source>
</evidence>
<evidence type="ECO:0000256" key="3">
    <source>
        <dbReference type="ARBA" id="ARBA00022833"/>
    </source>
</evidence>
<feature type="compositionally biased region" description="Basic and acidic residues" evidence="5">
    <location>
        <begin position="78"/>
        <end position="99"/>
    </location>
</feature>
<proteinExistence type="predicted"/>
<dbReference type="InterPro" id="IPR000571">
    <property type="entry name" value="Znf_CCCH"/>
</dbReference>
<dbReference type="SUPFAM" id="SSF90229">
    <property type="entry name" value="CCCH zinc finger"/>
    <property type="match status" value="1"/>
</dbReference>
<evidence type="ECO:0000259" key="6">
    <source>
        <dbReference type="PROSITE" id="PS50103"/>
    </source>
</evidence>
<dbReference type="EMBL" id="HG937693">
    <property type="protein sequence ID" value="CDP35056.1"/>
    <property type="molecule type" value="Genomic_DNA"/>
</dbReference>
<keyword evidence="1 4" id="KW-0479">Metal-binding</keyword>
<feature type="zinc finger region" description="C3H1-type" evidence="4">
    <location>
        <begin position="103"/>
        <end position="130"/>
    </location>
</feature>
<dbReference type="Gene3D" id="4.10.1000.10">
    <property type="entry name" value="Zinc finger, CCCH-type"/>
    <property type="match status" value="1"/>
</dbReference>
<organism evidence="7">
    <name type="scientific">Blastobotrys adeninivorans</name>
    <name type="common">Yeast</name>
    <name type="synonym">Arxula adeninivorans</name>
    <dbReference type="NCBI Taxonomy" id="409370"/>
    <lineage>
        <taxon>Eukaryota</taxon>
        <taxon>Fungi</taxon>
        <taxon>Dikarya</taxon>
        <taxon>Ascomycota</taxon>
        <taxon>Saccharomycotina</taxon>
        <taxon>Dipodascomycetes</taxon>
        <taxon>Dipodascales</taxon>
        <taxon>Trichomonascaceae</taxon>
        <taxon>Blastobotrys</taxon>
    </lineage>
</organism>
<gene>
    <name evidence="7" type="ORF">GNLVRS02_ARAD1C26620g</name>
</gene>
<feature type="domain" description="C3H1-type" evidence="6">
    <location>
        <begin position="103"/>
        <end position="130"/>
    </location>
</feature>